<keyword evidence="3" id="KW-1185">Reference proteome</keyword>
<dbReference type="Gene3D" id="6.10.280.50">
    <property type="match status" value="1"/>
</dbReference>
<dbReference type="OrthoDB" id="7392037at2"/>
<dbReference type="Proteomes" id="UP000446786">
    <property type="component" value="Unassembled WGS sequence"/>
</dbReference>
<gene>
    <name evidence="2" type="ORF">GRI94_06530</name>
</gene>
<dbReference type="RefSeq" id="WP_160778913.1">
    <property type="nucleotide sequence ID" value="NZ_BAAAZF010000001.1"/>
</dbReference>
<accession>A0A845ARF0</accession>
<feature type="region of interest" description="Disordered" evidence="1">
    <location>
        <begin position="1"/>
        <end position="30"/>
    </location>
</feature>
<dbReference type="EMBL" id="WTYE01000001">
    <property type="protein sequence ID" value="MXP31475.1"/>
    <property type="molecule type" value="Genomic_DNA"/>
</dbReference>
<feature type="compositionally biased region" description="Polar residues" evidence="1">
    <location>
        <begin position="1"/>
        <end position="10"/>
    </location>
</feature>
<dbReference type="InterPro" id="IPR038444">
    <property type="entry name" value="DUF465_sf"/>
</dbReference>
<dbReference type="InterPro" id="IPR007420">
    <property type="entry name" value="DUF465"/>
</dbReference>
<evidence type="ECO:0000313" key="2">
    <source>
        <dbReference type="EMBL" id="MXP31475.1"/>
    </source>
</evidence>
<evidence type="ECO:0000313" key="3">
    <source>
        <dbReference type="Proteomes" id="UP000446786"/>
    </source>
</evidence>
<sequence>MASSHVNALQSKHAGLEDRLHEEMTRPAPDAAMIQQLKKEKLRLKEEIAAG</sequence>
<feature type="compositionally biased region" description="Basic and acidic residues" evidence="1">
    <location>
        <begin position="14"/>
        <end position="25"/>
    </location>
</feature>
<protein>
    <submittedName>
        <fullName evidence="2">DUF465 domain-containing protein</fullName>
    </submittedName>
</protein>
<reference evidence="2 3" key="1">
    <citation type="submission" date="2019-12" db="EMBL/GenBank/DDBJ databases">
        <title>Genomic-based taxomic classification of the family Erythrobacteraceae.</title>
        <authorList>
            <person name="Xu L."/>
        </authorList>
    </citation>
    <scope>NUCLEOTIDE SEQUENCE [LARGE SCALE GENOMIC DNA]</scope>
    <source>
        <strain evidence="2 3">JCM 16677</strain>
    </source>
</reference>
<organism evidence="2 3">
    <name type="scientific">Parerythrobacter jejuensis</name>
    <dbReference type="NCBI Taxonomy" id="795812"/>
    <lineage>
        <taxon>Bacteria</taxon>
        <taxon>Pseudomonadati</taxon>
        <taxon>Pseudomonadota</taxon>
        <taxon>Alphaproteobacteria</taxon>
        <taxon>Sphingomonadales</taxon>
        <taxon>Erythrobacteraceae</taxon>
        <taxon>Parerythrobacter</taxon>
    </lineage>
</organism>
<name>A0A845ARF0_9SPHN</name>
<dbReference type="AlphaFoldDB" id="A0A845ARF0"/>
<dbReference type="Pfam" id="PF04325">
    <property type="entry name" value="DUF465"/>
    <property type="match status" value="1"/>
</dbReference>
<comment type="caution">
    <text evidence="2">The sequence shown here is derived from an EMBL/GenBank/DDBJ whole genome shotgun (WGS) entry which is preliminary data.</text>
</comment>
<evidence type="ECO:0000256" key="1">
    <source>
        <dbReference type="SAM" id="MobiDB-lite"/>
    </source>
</evidence>
<proteinExistence type="predicted"/>